<dbReference type="EMBL" id="JANILD010000012">
    <property type="protein sequence ID" value="MCQ9305079.1"/>
    <property type="molecule type" value="Genomic_DNA"/>
</dbReference>
<protein>
    <submittedName>
        <fullName evidence="1">Uncharacterized protein</fullName>
    </submittedName>
</protein>
<proteinExistence type="predicted"/>
<accession>A0AAW5LU32</accession>
<evidence type="ECO:0000313" key="1">
    <source>
        <dbReference type="EMBL" id="MCQ9305079.1"/>
    </source>
</evidence>
<gene>
    <name evidence="1" type="ORF">NQ032_15850</name>
</gene>
<organism evidence="1 2">
    <name type="scientific">Mammaliicoccus sciuri</name>
    <name type="common">Staphylococcus sciuri</name>
    <dbReference type="NCBI Taxonomy" id="1296"/>
    <lineage>
        <taxon>Bacteria</taxon>
        <taxon>Bacillati</taxon>
        <taxon>Bacillota</taxon>
        <taxon>Bacilli</taxon>
        <taxon>Bacillales</taxon>
        <taxon>Staphylococcaceae</taxon>
        <taxon>Mammaliicoccus</taxon>
    </lineage>
</organism>
<reference evidence="1" key="1">
    <citation type="submission" date="2022-07" db="EMBL/GenBank/DDBJ databases">
        <title>Bacterial species isolated from the porcine tonsil microbiota.</title>
        <authorList>
            <person name="Oliveira I.M.F."/>
        </authorList>
    </citation>
    <scope>NUCLEOTIDE SEQUENCE</scope>
    <source>
        <strain evidence="1">8QC2O2</strain>
    </source>
</reference>
<name>A0AAW5LU32_MAMSC</name>
<sequence>MVNRMRYKAYKDNFVIRGVEMKRFYSICNKQLNEIRLNWSDWEDKEQLTDEFISYLSMNVLDIKKEQVKDKYSLLDKYGFEVVCADHRRIDKLTSYEYKVLNQIVHGNYKDVRSGYYNEVMALEDEDIRKIIEFKEDTFAGRYYVIFRKLNNPPLVIKNRVNDVNTKHMMAPFIRRHKEAVIELSYQDVY</sequence>
<evidence type="ECO:0000313" key="2">
    <source>
        <dbReference type="Proteomes" id="UP001204068"/>
    </source>
</evidence>
<comment type="caution">
    <text evidence="1">The sequence shown here is derived from an EMBL/GenBank/DDBJ whole genome shotgun (WGS) entry which is preliminary data.</text>
</comment>
<dbReference type="AlphaFoldDB" id="A0AAW5LU32"/>
<dbReference type="Proteomes" id="UP001204068">
    <property type="component" value="Unassembled WGS sequence"/>
</dbReference>